<feature type="domain" description="F-box" evidence="1">
    <location>
        <begin position="12"/>
        <end position="62"/>
    </location>
</feature>
<accession>A0AAW0B6Z6</accession>
<gene>
    <name evidence="2" type="ORF">VNI00_017071</name>
</gene>
<dbReference type="InterPro" id="IPR001810">
    <property type="entry name" value="F-box_dom"/>
</dbReference>
<dbReference type="InterPro" id="IPR036047">
    <property type="entry name" value="F-box-like_dom_sf"/>
</dbReference>
<dbReference type="Gene3D" id="1.20.1280.50">
    <property type="match status" value="1"/>
</dbReference>
<name>A0AAW0B6Z6_9AGAR</name>
<dbReference type="Proteomes" id="UP001383192">
    <property type="component" value="Unassembled WGS sequence"/>
</dbReference>
<dbReference type="AlphaFoldDB" id="A0AAW0B6Z6"/>
<comment type="caution">
    <text evidence="2">The sequence shown here is derived from an EMBL/GenBank/DDBJ whole genome shotgun (WGS) entry which is preliminary data.</text>
</comment>
<evidence type="ECO:0000313" key="3">
    <source>
        <dbReference type="Proteomes" id="UP001383192"/>
    </source>
</evidence>
<organism evidence="2 3">
    <name type="scientific">Paramarasmius palmivorus</name>
    <dbReference type="NCBI Taxonomy" id="297713"/>
    <lineage>
        <taxon>Eukaryota</taxon>
        <taxon>Fungi</taxon>
        <taxon>Dikarya</taxon>
        <taxon>Basidiomycota</taxon>
        <taxon>Agaricomycotina</taxon>
        <taxon>Agaricomycetes</taxon>
        <taxon>Agaricomycetidae</taxon>
        <taxon>Agaricales</taxon>
        <taxon>Marasmiineae</taxon>
        <taxon>Marasmiaceae</taxon>
        <taxon>Paramarasmius</taxon>
    </lineage>
</organism>
<dbReference type="SUPFAM" id="SSF81383">
    <property type="entry name" value="F-box domain"/>
    <property type="match status" value="1"/>
</dbReference>
<evidence type="ECO:0000259" key="1">
    <source>
        <dbReference type="Pfam" id="PF12937"/>
    </source>
</evidence>
<dbReference type="Pfam" id="PF12937">
    <property type="entry name" value="F-box-like"/>
    <property type="match status" value="1"/>
</dbReference>
<dbReference type="EMBL" id="JAYKXP010000154">
    <property type="protein sequence ID" value="KAK7022036.1"/>
    <property type="molecule type" value="Genomic_DNA"/>
</dbReference>
<keyword evidence="3" id="KW-1185">Reference proteome</keyword>
<protein>
    <recommendedName>
        <fullName evidence="1">F-box domain-containing protein</fullName>
    </recommendedName>
</protein>
<proteinExistence type="predicted"/>
<reference evidence="2 3" key="1">
    <citation type="submission" date="2024-01" db="EMBL/GenBank/DDBJ databases">
        <title>A draft genome for a cacao thread blight-causing isolate of Paramarasmius palmivorus.</title>
        <authorList>
            <person name="Baruah I.K."/>
            <person name="Bukari Y."/>
            <person name="Amoako-Attah I."/>
            <person name="Meinhardt L.W."/>
            <person name="Bailey B.A."/>
            <person name="Cohen S.P."/>
        </authorList>
    </citation>
    <scope>NUCLEOTIDE SEQUENCE [LARGE SCALE GENOMIC DNA]</scope>
    <source>
        <strain evidence="2 3">GH-12</strain>
    </source>
</reference>
<evidence type="ECO:0000313" key="2">
    <source>
        <dbReference type="EMBL" id="KAK7022036.1"/>
    </source>
</evidence>
<sequence>MDAGMDVDGSNTLPRAVLVQIFHERSKLDTPFSLPGIIACAGVCRHWRHVAMSTPHLWRNIRVPFRQLHYQERSAVTWTAYWVHLSFPAPIDVYLDVDADAFLPELHAVLQVLIPHVNRLRRLHLFARSNFKYVPHDTLAPLHGIHAPALQELELNFAYRAQDPDQRMMMLRGDTFTLSFASTPRLNLLGLRGVRVPYPLLNLSSLWLENIIPSEMAFRDLARSSPMLQTLVLNMLYATIRDGEESLQPVQMPSLRFLTVTYGMEPGVRPETQTPERHFHILVCVVAPRLELLEVGWGDLHHIPDMNLVVPRTSAIPNIQTLRLDYSKLLVSDRLIQHSLVDESSYFTRLPPTMRRLDIAHPSGKLLYLDYGDGRSMRERVASAWETMF</sequence>